<dbReference type="Gene3D" id="1.10.10.1150">
    <property type="entry name" value="Coenzyme PQQ synthesis protein D (PqqD)"/>
    <property type="match status" value="1"/>
</dbReference>
<comment type="caution">
    <text evidence="1">The sequence shown here is derived from an EMBL/GenBank/DDBJ whole genome shotgun (WGS) entry which is preliminary data.</text>
</comment>
<sequence length="113" mass="13810">MILKKDDNYLEYIPIKNERIQWRDREDDLIQLIVHRNSLFERIIRKLFFTPDKFKIDLDHIGSFIWKNIDGEKSIYDLGELVKHEFKGDAEPLYERLIQYLNILKNNKFIELI</sequence>
<dbReference type="Pfam" id="PF05402">
    <property type="entry name" value="PqqD"/>
    <property type="match status" value="1"/>
</dbReference>
<dbReference type="InterPro" id="IPR041881">
    <property type="entry name" value="PqqD_sf"/>
</dbReference>
<gene>
    <name evidence="1" type="ORF">H8689_07975</name>
</gene>
<name>A0A926F0E5_9FIRM</name>
<evidence type="ECO:0000313" key="1">
    <source>
        <dbReference type="EMBL" id="MBC8591051.1"/>
    </source>
</evidence>
<reference evidence="1 2" key="1">
    <citation type="submission" date="2020-08" db="EMBL/GenBank/DDBJ databases">
        <title>Genome public.</title>
        <authorList>
            <person name="Liu C."/>
            <person name="Sun Q."/>
        </authorList>
    </citation>
    <scope>NUCLEOTIDE SEQUENCE [LARGE SCALE GENOMIC DNA]</scope>
    <source>
        <strain evidence="1 2">NSJ-26</strain>
    </source>
</reference>
<dbReference type="EMBL" id="JACRTK010000003">
    <property type="protein sequence ID" value="MBC8591051.1"/>
    <property type="molecule type" value="Genomic_DNA"/>
</dbReference>
<dbReference type="Proteomes" id="UP000601522">
    <property type="component" value="Unassembled WGS sequence"/>
</dbReference>
<proteinExistence type="predicted"/>
<dbReference type="InterPro" id="IPR008792">
    <property type="entry name" value="PQQD"/>
</dbReference>
<evidence type="ECO:0000313" key="2">
    <source>
        <dbReference type="Proteomes" id="UP000601522"/>
    </source>
</evidence>
<dbReference type="AlphaFoldDB" id="A0A926F0E5"/>
<organism evidence="1 2">
    <name type="scientific">Wansuia hejianensis</name>
    <dbReference type="NCBI Taxonomy" id="2763667"/>
    <lineage>
        <taxon>Bacteria</taxon>
        <taxon>Bacillati</taxon>
        <taxon>Bacillota</taxon>
        <taxon>Clostridia</taxon>
        <taxon>Lachnospirales</taxon>
        <taxon>Lachnospiraceae</taxon>
        <taxon>Wansuia</taxon>
    </lineage>
</organism>
<protein>
    <submittedName>
        <fullName evidence="1">PqqD family protein</fullName>
    </submittedName>
</protein>
<accession>A0A926F0E5</accession>
<keyword evidence="2" id="KW-1185">Reference proteome</keyword>